<protein>
    <recommendedName>
        <fullName evidence="3">Ribonuclease H1 N-terminal domain-containing protein</fullName>
    </recommendedName>
</protein>
<feature type="domain" description="Ribonuclease H1 N-terminal" evidence="3">
    <location>
        <begin position="70"/>
        <end position="98"/>
    </location>
</feature>
<evidence type="ECO:0000313" key="5">
    <source>
        <dbReference type="Proteomes" id="UP000077266"/>
    </source>
</evidence>
<organism evidence="4 5">
    <name type="scientific">Exidia glandulosa HHB12029</name>
    <dbReference type="NCBI Taxonomy" id="1314781"/>
    <lineage>
        <taxon>Eukaryota</taxon>
        <taxon>Fungi</taxon>
        <taxon>Dikarya</taxon>
        <taxon>Basidiomycota</taxon>
        <taxon>Agaricomycotina</taxon>
        <taxon>Agaricomycetes</taxon>
        <taxon>Auriculariales</taxon>
        <taxon>Exidiaceae</taxon>
        <taxon>Exidia</taxon>
    </lineage>
</organism>
<feature type="transmembrane region" description="Helical" evidence="2">
    <location>
        <begin position="44"/>
        <end position="68"/>
    </location>
</feature>
<dbReference type="InterPro" id="IPR037056">
    <property type="entry name" value="RNase_H1_N_sf"/>
</dbReference>
<evidence type="ECO:0000313" key="4">
    <source>
        <dbReference type="EMBL" id="KZV86097.1"/>
    </source>
</evidence>
<accession>A0A165E589</accession>
<dbReference type="AlphaFoldDB" id="A0A165E589"/>
<dbReference type="EMBL" id="KV426166">
    <property type="protein sequence ID" value="KZV86097.1"/>
    <property type="molecule type" value="Genomic_DNA"/>
</dbReference>
<dbReference type="Gene3D" id="3.30.420.10">
    <property type="entry name" value="Ribonuclease H-like superfamily/Ribonuclease H"/>
    <property type="match status" value="1"/>
</dbReference>
<dbReference type="Gene3D" id="3.40.970.10">
    <property type="entry name" value="Ribonuclease H1, N-terminal domain"/>
    <property type="match status" value="1"/>
</dbReference>
<dbReference type="GO" id="GO:0003676">
    <property type="term" value="F:nucleic acid binding"/>
    <property type="evidence" value="ECO:0007669"/>
    <property type="project" value="InterPro"/>
</dbReference>
<dbReference type="SUPFAM" id="SSF53098">
    <property type="entry name" value="Ribonuclease H-like"/>
    <property type="match status" value="1"/>
</dbReference>
<keyword evidence="2" id="KW-0472">Membrane</keyword>
<dbReference type="InterPro" id="IPR012337">
    <property type="entry name" value="RNaseH-like_sf"/>
</dbReference>
<gene>
    <name evidence="4" type="ORF">EXIGLDRAFT_231046</name>
</gene>
<evidence type="ECO:0000256" key="1">
    <source>
        <dbReference type="SAM" id="MobiDB-lite"/>
    </source>
</evidence>
<proteinExistence type="predicted"/>
<dbReference type="InParanoid" id="A0A165E589"/>
<feature type="transmembrane region" description="Helical" evidence="2">
    <location>
        <begin position="12"/>
        <end position="32"/>
    </location>
</feature>
<dbReference type="InterPro" id="IPR011320">
    <property type="entry name" value="RNase_H1_N"/>
</dbReference>
<dbReference type="InterPro" id="IPR036397">
    <property type="entry name" value="RNaseH_sf"/>
</dbReference>
<keyword evidence="2" id="KW-0812">Transmembrane</keyword>
<feature type="compositionally biased region" description="Acidic residues" evidence="1">
    <location>
        <begin position="133"/>
        <end position="144"/>
    </location>
</feature>
<dbReference type="Proteomes" id="UP000077266">
    <property type="component" value="Unassembled WGS sequence"/>
</dbReference>
<dbReference type="Pfam" id="PF01693">
    <property type="entry name" value="Cauli_VI"/>
    <property type="match status" value="1"/>
</dbReference>
<feature type="region of interest" description="Disordered" evidence="1">
    <location>
        <begin position="125"/>
        <end position="172"/>
    </location>
</feature>
<reference evidence="4 5" key="1">
    <citation type="journal article" date="2016" name="Mol. Biol. Evol.">
        <title>Comparative Genomics of Early-Diverging Mushroom-Forming Fungi Provides Insights into the Origins of Lignocellulose Decay Capabilities.</title>
        <authorList>
            <person name="Nagy L.G."/>
            <person name="Riley R."/>
            <person name="Tritt A."/>
            <person name="Adam C."/>
            <person name="Daum C."/>
            <person name="Floudas D."/>
            <person name="Sun H."/>
            <person name="Yadav J.S."/>
            <person name="Pangilinan J."/>
            <person name="Larsson K.H."/>
            <person name="Matsuura K."/>
            <person name="Barry K."/>
            <person name="Labutti K."/>
            <person name="Kuo R."/>
            <person name="Ohm R.A."/>
            <person name="Bhattacharya S.S."/>
            <person name="Shirouzu T."/>
            <person name="Yoshinaga Y."/>
            <person name="Martin F.M."/>
            <person name="Grigoriev I.V."/>
            <person name="Hibbett D.S."/>
        </authorList>
    </citation>
    <scope>NUCLEOTIDE SEQUENCE [LARGE SCALE GENOMIC DNA]</scope>
    <source>
        <strain evidence="4 5">HHB12029</strain>
    </source>
</reference>
<evidence type="ECO:0000259" key="3">
    <source>
        <dbReference type="Pfam" id="PF01693"/>
    </source>
</evidence>
<keyword evidence="2" id="KW-1133">Transmembrane helix</keyword>
<sequence length="361" mass="39255">MPLMSCITESSSLVVTPSACHTLVAMLHYYVLLVAALTRLRHTASGYCTIFLPCASVLDGGTAGLLSISTSRDDAKRQTEGYSGSKYQGFETLHEAQAHMRSMGARLNADGVWVGPRERMEQRLYPNLRHDDDELGQDQDDGEPEERMPGAYPVASGSARVEPMSSPSSPVLFSNSVVEDELEPRLSQLALHPQQPSTHPDPPSTFTHALQGLSCDVVYVASSGAGIGVFFGPGNARNASERYPRARPDELELIAAIRALERAAPYTRLLIHTESQAHLSATNSAPLHRYLRALLSARSARVQWVGEVYDCGLVREGRRGALNLAHRARAADESGCDWDAKLAALQQPTWDAGPDVLKILD</sequence>
<evidence type="ECO:0000256" key="2">
    <source>
        <dbReference type="SAM" id="Phobius"/>
    </source>
</evidence>
<keyword evidence="5" id="KW-1185">Reference proteome</keyword>
<feature type="compositionally biased region" description="Low complexity" evidence="1">
    <location>
        <begin position="163"/>
        <end position="172"/>
    </location>
</feature>
<name>A0A165E589_EXIGL</name>